<dbReference type="PATRIC" id="fig|1212765.3.peg.535"/>
<dbReference type="STRING" id="1212765.MHLP_02370"/>
<keyword evidence="5 11" id="KW-0547">Nucleotide-binding</keyword>
<keyword evidence="14" id="KW-1185">Reference proteome</keyword>
<evidence type="ECO:0000256" key="4">
    <source>
        <dbReference type="ARBA" id="ARBA00022598"/>
    </source>
</evidence>
<feature type="domain" description="GMPS ATP-PPase" evidence="12">
    <location>
        <begin position="209"/>
        <end position="404"/>
    </location>
</feature>
<dbReference type="EC" id="6.3.5.2" evidence="3"/>
<dbReference type="InterPro" id="IPR017926">
    <property type="entry name" value="GATASE"/>
</dbReference>
<evidence type="ECO:0000259" key="12">
    <source>
        <dbReference type="PROSITE" id="PS51553"/>
    </source>
</evidence>
<protein>
    <recommendedName>
        <fullName evidence="3">GMP synthase (glutamine-hydrolyzing)</fullName>
        <ecNumber evidence="3">6.3.5.2</ecNumber>
    </recommendedName>
    <alternativeName>
        <fullName evidence="10">Glutamine amidotransferase</fullName>
    </alternativeName>
</protein>
<dbReference type="InterPro" id="IPR025777">
    <property type="entry name" value="GMPS_ATP_PPase_dom"/>
</dbReference>
<sequence length="529" mass="59898">MSSKTLLIDLGSQYSCVLERKLISLGIQLDKLPLEGDKTPSKEYSFSAYQSVILSGSPAFVSEVIDKPAYVWLSREILSSKDTPLLGICFGMQLIHHLFGGSLEQNSSLFGEGTIERDKDHALFTNIPHKFKVWGSFSQSVSKWGQGFFSLASRGKQTMISAHISRPIVTIQFHPELYETEFGLQLLKNFFVHIALIKVDESALTSPSKKESSKFEALFEEYREKLRDQKVLVALSGGVDSSTLCLFLKEILLEKDIYPVFISTGLFPKNYEAQIIRYFREKFCKFQVVDWSDSIFERLKGVTFPEQKRRIISEKFKETFNEILREKRTEGVTYFAQGTVFSDQIESGRTAANSDTIKTHHNVAMVSDSKSFPYKVVEPFSTLFKDEVKELGSRLNLPPFLLSQQPFPGPGLSIRIIGEVTKEKVEFLSEVHQAVETEFRERRLTKFSDQYFPVLLSEESVGVKGDSRVYGRVVVLRAIKTVDYMSANVSPLPLEDLVAIANKLVSSFPNLNRVAFDLTTKPAGTIEWE</sequence>
<dbReference type="Pfam" id="PF00117">
    <property type="entry name" value="GATase"/>
    <property type="match status" value="1"/>
</dbReference>
<dbReference type="GO" id="GO:0005829">
    <property type="term" value="C:cytosol"/>
    <property type="evidence" value="ECO:0007669"/>
    <property type="project" value="TreeGrafter"/>
</dbReference>
<evidence type="ECO:0000256" key="9">
    <source>
        <dbReference type="ARBA" id="ARBA00022962"/>
    </source>
</evidence>
<evidence type="ECO:0000256" key="3">
    <source>
        <dbReference type="ARBA" id="ARBA00012746"/>
    </source>
</evidence>
<dbReference type="OrthoDB" id="9802219at2"/>
<name>I7CJL9_MYCHA</name>
<keyword evidence="6 11" id="KW-0332">GMP biosynthesis</keyword>
<dbReference type="CDD" id="cd01997">
    <property type="entry name" value="GMP_synthase_C"/>
    <property type="match status" value="1"/>
</dbReference>
<dbReference type="PRINTS" id="PR00096">
    <property type="entry name" value="GATASE"/>
</dbReference>
<dbReference type="AlphaFoldDB" id="I7CJL9"/>
<dbReference type="InterPro" id="IPR001674">
    <property type="entry name" value="GMP_synth_C"/>
</dbReference>
<dbReference type="InterPro" id="IPR014729">
    <property type="entry name" value="Rossmann-like_a/b/a_fold"/>
</dbReference>
<keyword evidence="4 13" id="KW-0436">Ligase</keyword>
<evidence type="ECO:0000256" key="2">
    <source>
        <dbReference type="ARBA" id="ARBA00005153"/>
    </source>
</evidence>
<dbReference type="GO" id="GO:0005524">
    <property type="term" value="F:ATP binding"/>
    <property type="evidence" value="ECO:0007669"/>
    <property type="project" value="UniProtKB-UniRule"/>
</dbReference>
<proteinExistence type="predicted"/>
<evidence type="ECO:0000256" key="7">
    <source>
        <dbReference type="ARBA" id="ARBA00022755"/>
    </source>
</evidence>
<feature type="binding site" evidence="11">
    <location>
        <begin position="236"/>
        <end position="242"/>
    </location>
    <ligand>
        <name>ATP</name>
        <dbReference type="ChEBI" id="CHEBI:30616"/>
    </ligand>
</feature>
<dbReference type="SUPFAM" id="SSF52402">
    <property type="entry name" value="Adenine nucleotide alpha hydrolases-like"/>
    <property type="match status" value="1"/>
</dbReference>
<evidence type="ECO:0000256" key="5">
    <source>
        <dbReference type="ARBA" id="ARBA00022741"/>
    </source>
</evidence>
<evidence type="ECO:0000256" key="6">
    <source>
        <dbReference type="ARBA" id="ARBA00022749"/>
    </source>
</evidence>
<evidence type="ECO:0000256" key="10">
    <source>
        <dbReference type="ARBA" id="ARBA00031356"/>
    </source>
</evidence>
<dbReference type="GO" id="GO:0003921">
    <property type="term" value="F:GMP synthase activity"/>
    <property type="evidence" value="ECO:0007669"/>
    <property type="project" value="InterPro"/>
</dbReference>
<keyword evidence="9" id="KW-0315">Glutamine amidotransferase</keyword>
<comment type="function">
    <text evidence="1">Catalyzes the synthesis of GMP from XMP.</text>
</comment>
<reference evidence="14" key="2">
    <citation type="submission" date="2012-07" db="EMBL/GenBank/DDBJ databases">
        <title>Complete genome sequence of 'Candidatus Mycoplasma haemolamae'.</title>
        <authorList>
            <person name="Guimaraes A.M.S."/>
            <person name="Toth B."/>
            <person name="Santos A.P."/>
            <person name="Nascimento N.C."/>
            <person name="Sojka J.E."/>
            <person name="Messick J.B."/>
        </authorList>
    </citation>
    <scope>NUCLEOTIDE SEQUENCE [LARGE SCALE GENOMIC DNA]</scope>
    <source>
        <strain evidence="14">Purdue</strain>
    </source>
</reference>
<evidence type="ECO:0000256" key="1">
    <source>
        <dbReference type="ARBA" id="ARBA00002332"/>
    </source>
</evidence>
<dbReference type="PANTHER" id="PTHR11922">
    <property type="entry name" value="GMP SYNTHASE-RELATED"/>
    <property type="match status" value="1"/>
</dbReference>
<organism evidence="13 14">
    <name type="scientific">Mycoplasma haematolamae (strain Purdue)</name>
    <dbReference type="NCBI Taxonomy" id="1212765"/>
    <lineage>
        <taxon>Bacteria</taxon>
        <taxon>Bacillati</taxon>
        <taxon>Mycoplasmatota</taxon>
        <taxon>Mollicutes</taxon>
        <taxon>Mycoplasmataceae</taxon>
        <taxon>Mycoplasma</taxon>
    </lineage>
</organism>
<dbReference type="EMBL" id="CP003731">
    <property type="protein sequence ID" value="AFO52054.1"/>
    <property type="molecule type" value="Genomic_DNA"/>
</dbReference>
<dbReference type="HOGENOM" id="CLU_014340_0_5_14"/>
<dbReference type="Gene3D" id="3.40.50.620">
    <property type="entry name" value="HUPs"/>
    <property type="match status" value="1"/>
</dbReference>
<dbReference type="Pfam" id="PF00958">
    <property type="entry name" value="GMP_synt_C"/>
    <property type="match status" value="1"/>
</dbReference>
<keyword evidence="8 11" id="KW-0067">ATP-binding</keyword>
<gene>
    <name evidence="13" type="primary">guaA</name>
    <name evidence="13" type="ordered locus">MHLP_02370</name>
</gene>
<evidence type="ECO:0000313" key="13">
    <source>
        <dbReference type="EMBL" id="AFO52054.1"/>
    </source>
</evidence>
<dbReference type="PANTHER" id="PTHR11922:SF2">
    <property type="entry name" value="GMP SYNTHASE [GLUTAMINE-HYDROLYZING]"/>
    <property type="match status" value="1"/>
</dbReference>
<dbReference type="Gene3D" id="3.40.50.880">
    <property type="match status" value="1"/>
</dbReference>
<evidence type="ECO:0000256" key="8">
    <source>
        <dbReference type="ARBA" id="ARBA00022840"/>
    </source>
</evidence>
<dbReference type="PROSITE" id="PS51273">
    <property type="entry name" value="GATASE_TYPE_1"/>
    <property type="match status" value="1"/>
</dbReference>
<dbReference type="SUPFAM" id="SSF54810">
    <property type="entry name" value="GMP synthetase C-terminal dimerisation domain"/>
    <property type="match status" value="1"/>
</dbReference>
<dbReference type="KEGG" id="mhl:MHLP_02370"/>
<dbReference type="SUPFAM" id="SSF52317">
    <property type="entry name" value="Class I glutamine amidotransferase-like"/>
    <property type="match status" value="1"/>
</dbReference>
<accession>I7CJL9</accession>
<dbReference type="PROSITE" id="PS51553">
    <property type="entry name" value="GMPS_ATP_PPASE"/>
    <property type="match status" value="1"/>
</dbReference>
<dbReference type="Proteomes" id="UP000006502">
    <property type="component" value="Chromosome"/>
</dbReference>
<dbReference type="InterPro" id="IPR029062">
    <property type="entry name" value="Class_I_gatase-like"/>
</dbReference>
<keyword evidence="7 11" id="KW-0658">Purine biosynthesis</keyword>
<evidence type="ECO:0000256" key="11">
    <source>
        <dbReference type="PROSITE-ProRule" id="PRU00886"/>
    </source>
</evidence>
<reference evidence="13 14" key="1">
    <citation type="journal article" date="2012" name="J. Bacteriol.">
        <title>Genome Sequence of "Candidatus Mycoplasma haemolamae" Strain Purdue, a Red Blood Cell Pathogen of Alpacas (Vicugna pacos) and Llamas (Lama glama).</title>
        <authorList>
            <person name="Guimaraes A.M."/>
            <person name="Toth B."/>
            <person name="Santos A.P."/>
            <person name="do Nascimento N.C."/>
            <person name="Kritchevsky J.E."/>
            <person name="Messick J.B."/>
        </authorList>
    </citation>
    <scope>NUCLEOTIDE SEQUENCE [LARGE SCALE GENOMIC DNA]</scope>
    <source>
        <strain evidence="13 14">Purdue</strain>
    </source>
</reference>
<dbReference type="UniPathway" id="UPA00189">
    <property type="reaction ID" value="UER00296"/>
</dbReference>
<dbReference type="NCBIfam" id="NF000848">
    <property type="entry name" value="PRK00074.1"/>
    <property type="match status" value="1"/>
</dbReference>
<evidence type="ECO:0000313" key="14">
    <source>
        <dbReference type="Proteomes" id="UP000006502"/>
    </source>
</evidence>
<comment type="pathway">
    <text evidence="2">Purine metabolism; GMP biosynthesis; GMP from XMP (L-Gln route): step 1/1.</text>
</comment>
<dbReference type="Gene3D" id="3.30.300.10">
    <property type="match status" value="1"/>
</dbReference>